<evidence type="ECO:0000313" key="10">
    <source>
        <dbReference type="EnsemblMetazoa" id="ADIR009597-PA"/>
    </source>
</evidence>
<dbReference type="PANTHER" id="PTHR24379">
    <property type="entry name" value="KRAB AND ZINC FINGER DOMAIN-CONTAINING"/>
    <property type="match status" value="1"/>
</dbReference>
<feature type="binding site" evidence="6">
    <location>
        <position position="13"/>
    </location>
    <ligand>
        <name>Zn(2+)</name>
        <dbReference type="ChEBI" id="CHEBI:29105"/>
    </ligand>
</feature>
<dbReference type="VEuPathDB" id="VectorBase:ADIR009597"/>
<sequence length="423" mass="48437">MKLITLREITNICRLCLCEEKSLLLPAWKVFSSSLTPDDIERFTGILIPTDDNIPYVICGDCRNALTNSVAFRKSCLRNDRLYSQLFSEFIANATAEWNGDGKRPQRRTQLRSRLNNDDTVLEEHPHEGLEEDEVTTDVNTQTINTSSEEITIPFTEDETESDDSLSVNERNVEQPLKFVPPTNDESSLDNRSPEPDDAAVTQQHDISDLIDWPFLPRQLCDICGQIVTNIKRHLVSHTKVAKFACPHCGKKMTDSSNLLRHVQGVHLKTIIKTCAICGTGFRQYNSYNSHMRSKHNVGEKYECKICFRKFNHPGGVKQHFNRVHNYETKFECTTCSKRFKTKKALSLHGRVHSSDQPYACSQCPKRFKSSYARNTHQLTHSGIAFSCKLCDKSYRYKSLLSMHIRKFHPEEDTGNVEELDVV</sequence>
<dbReference type="GO" id="GO:0005634">
    <property type="term" value="C:nucleus"/>
    <property type="evidence" value="ECO:0007669"/>
    <property type="project" value="InterPro"/>
</dbReference>
<reference evidence="10" key="2">
    <citation type="submission" date="2020-05" db="UniProtKB">
        <authorList>
            <consortium name="EnsemblMetazoa"/>
        </authorList>
    </citation>
    <scope>IDENTIFICATION</scope>
    <source>
        <strain evidence="10">WRAIR2</strain>
    </source>
</reference>
<organism evidence="10 11">
    <name type="scientific">Anopheles dirus</name>
    <dbReference type="NCBI Taxonomy" id="7168"/>
    <lineage>
        <taxon>Eukaryota</taxon>
        <taxon>Metazoa</taxon>
        <taxon>Ecdysozoa</taxon>
        <taxon>Arthropoda</taxon>
        <taxon>Hexapoda</taxon>
        <taxon>Insecta</taxon>
        <taxon>Pterygota</taxon>
        <taxon>Neoptera</taxon>
        <taxon>Endopterygota</taxon>
        <taxon>Diptera</taxon>
        <taxon>Nematocera</taxon>
        <taxon>Culicoidea</taxon>
        <taxon>Culicidae</taxon>
        <taxon>Anophelinae</taxon>
        <taxon>Anopheles</taxon>
    </lineage>
</organism>
<dbReference type="PROSITE" id="PS50157">
    <property type="entry name" value="ZINC_FINGER_C2H2_2"/>
    <property type="match status" value="6"/>
</dbReference>
<dbReference type="SUPFAM" id="SSF57716">
    <property type="entry name" value="Glucocorticoid receptor-like (DNA-binding domain)"/>
    <property type="match status" value="1"/>
</dbReference>
<keyword evidence="11" id="KW-1185">Reference proteome</keyword>
<name>A0A182NPL2_9DIPT</name>
<feature type="binding site" evidence="6">
    <location>
        <position position="62"/>
    </location>
    <ligand>
        <name>Zn(2+)</name>
        <dbReference type="ChEBI" id="CHEBI:29105"/>
    </ligand>
</feature>
<dbReference type="InterPro" id="IPR013087">
    <property type="entry name" value="Znf_C2H2_type"/>
</dbReference>
<evidence type="ECO:0000256" key="3">
    <source>
        <dbReference type="ARBA" id="ARBA00022771"/>
    </source>
</evidence>
<feature type="domain" description="C2H2-type" evidence="8">
    <location>
        <begin position="273"/>
        <end position="302"/>
    </location>
</feature>
<accession>A0A182NPL2</accession>
<evidence type="ECO:0000259" key="9">
    <source>
        <dbReference type="PROSITE" id="PS51915"/>
    </source>
</evidence>
<keyword evidence="3 5" id="KW-0863">Zinc-finger</keyword>
<dbReference type="Gene3D" id="3.30.160.60">
    <property type="entry name" value="Classic Zinc Finger"/>
    <property type="match status" value="4"/>
</dbReference>
<dbReference type="PROSITE" id="PS00028">
    <property type="entry name" value="ZINC_FINGER_C2H2_1"/>
    <property type="match status" value="6"/>
</dbReference>
<dbReference type="SUPFAM" id="SSF57667">
    <property type="entry name" value="beta-beta-alpha zinc fingers"/>
    <property type="match status" value="4"/>
</dbReference>
<dbReference type="STRING" id="7168.A0A182NPL2"/>
<protein>
    <recommendedName>
        <fullName evidence="12">Protein krueppel</fullName>
    </recommendedName>
</protein>
<dbReference type="PROSITE" id="PS51915">
    <property type="entry name" value="ZAD"/>
    <property type="match status" value="1"/>
</dbReference>
<dbReference type="PANTHER" id="PTHR24379:SF121">
    <property type="entry name" value="C2H2-TYPE DOMAIN-CONTAINING PROTEIN"/>
    <property type="match status" value="1"/>
</dbReference>
<evidence type="ECO:0000313" key="11">
    <source>
        <dbReference type="Proteomes" id="UP000075884"/>
    </source>
</evidence>
<evidence type="ECO:0000256" key="5">
    <source>
        <dbReference type="PROSITE-ProRule" id="PRU00042"/>
    </source>
</evidence>
<dbReference type="SMART" id="SM00868">
    <property type="entry name" value="zf-AD"/>
    <property type="match status" value="1"/>
</dbReference>
<dbReference type="SMART" id="SM00355">
    <property type="entry name" value="ZnF_C2H2"/>
    <property type="match status" value="7"/>
</dbReference>
<proteinExistence type="predicted"/>
<feature type="domain" description="ZAD" evidence="9">
    <location>
        <begin position="11"/>
        <end position="86"/>
    </location>
</feature>
<feature type="binding site" evidence="6">
    <location>
        <position position="16"/>
    </location>
    <ligand>
        <name>Zn(2+)</name>
        <dbReference type="ChEBI" id="CHEBI:29105"/>
    </ligand>
</feature>
<dbReference type="AlphaFoldDB" id="A0A182NPL2"/>
<evidence type="ECO:0000256" key="2">
    <source>
        <dbReference type="ARBA" id="ARBA00022737"/>
    </source>
</evidence>
<dbReference type="InterPro" id="IPR012934">
    <property type="entry name" value="Znf_AD"/>
</dbReference>
<dbReference type="EnsemblMetazoa" id="ADIR009597-RA">
    <property type="protein sequence ID" value="ADIR009597-PA"/>
    <property type="gene ID" value="ADIR009597"/>
</dbReference>
<feature type="domain" description="C2H2-type" evidence="8">
    <location>
        <begin position="244"/>
        <end position="267"/>
    </location>
</feature>
<feature type="compositionally biased region" description="Polar residues" evidence="7">
    <location>
        <begin position="137"/>
        <end position="150"/>
    </location>
</feature>
<keyword evidence="4 6" id="KW-0862">Zinc</keyword>
<evidence type="ECO:0000256" key="1">
    <source>
        <dbReference type="ARBA" id="ARBA00022723"/>
    </source>
</evidence>
<feature type="domain" description="C2H2-type" evidence="8">
    <location>
        <begin position="359"/>
        <end position="383"/>
    </location>
</feature>
<keyword evidence="1 6" id="KW-0479">Metal-binding</keyword>
<dbReference type="FunFam" id="3.30.160.60:FF:002753">
    <property type="entry name" value="AGAP011403-PA"/>
    <property type="match status" value="1"/>
</dbReference>
<feature type="domain" description="C2H2-type" evidence="8">
    <location>
        <begin position="331"/>
        <end position="358"/>
    </location>
</feature>
<feature type="domain" description="C2H2-type" evidence="8">
    <location>
        <begin position="302"/>
        <end position="330"/>
    </location>
</feature>
<dbReference type="Proteomes" id="UP000075884">
    <property type="component" value="Unassembled WGS sequence"/>
</dbReference>
<evidence type="ECO:0000256" key="4">
    <source>
        <dbReference type="ARBA" id="ARBA00022833"/>
    </source>
</evidence>
<evidence type="ECO:0008006" key="12">
    <source>
        <dbReference type="Google" id="ProtNLM"/>
    </source>
</evidence>
<evidence type="ECO:0000256" key="7">
    <source>
        <dbReference type="SAM" id="MobiDB-lite"/>
    </source>
</evidence>
<reference evidence="11" key="1">
    <citation type="submission" date="2013-03" db="EMBL/GenBank/DDBJ databases">
        <title>The Genome Sequence of Anopheles dirus WRAIR2.</title>
        <authorList>
            <consortium name="The Broad Institute Genomics Platform"/>
            <person name="Neafsey D.E."/>
            <person name="Walton C."/>
            <person name="Walker B."/>
            <person name="Young S.K."/>
            <person name="Zeng Q."/>
            <person name="Gargeya S."/>
            <person name="Fitzgerald M."/>
            <person name="Haas B."/>
            <person name="Abouelleil A."/>
            <person name="Allen A.W."/>
            <person name="Alvarado L."/>
            <person name="Arachchi H.M."/>
            <person name="Berlin A.M."/>
            <person name="Chapman S.B."/>
            <person name="Gainer-Dewar J."/>
            <person name="Goldberg J."/>
            <person name="Griggs A."/>
            <person name="Gujja S."/>
            <person name="Hansen M."/>
            <person name="Howarth C."/>
            <person name="Imamovic A."/>
            <person name="Ireland A."/>
            <person name="Larimer J."/>
            <person name="McCowan C."/>
            <person name="Murphy C."/>
            <person name="Pearson M."/>
            <person name="Poon T.W."/>
            <person name="Priest M."/>
            <person name="Roberts A."/>
            <person name="Saif S."/>
            <person name="Shea T."/>
            <person name="Sisk P."/>
            <person name="Sykes S."/>
            <person name="Wortman J."/>
            <person name="Nusbaum C."/>
            <person name="Birren B."/>
        </authorList>
    </citation>
    <scope>NUCLEOTIDE SEQUENCE [LARGE SCALE GENOMIC DNA]</scope>
    <source>
        <strain evidence="11">WRAIR2</strain>
    </source>
</reference>
<feature type="domain" description="C2H2-type" evidence="8">
    <location>
        <begin position="386"/>
        <end position="414"/>
    </location>
</feature>
<evidence type="ECO:0000256" key="6">
    <source>
        <dbReference type="PROSITE-ProRule" id="PRU01263"/>
    </source>
</evidence>
<keyword evidence="2" id="KW-0677">Repeat</keyword>
<dbReference type="InterPro" id="IPR036236">
    <property type="entry name" value="Znf_C2H2_sf"/>
</dbReference>
<dbReference type="GO" id="GO:0008270">
    <property type="term" value="F:zinc ion binding"/>
    <property type="evidence" value="ECO:0007669"/>
    <property type="project" value="UniProtKB-UniRule"/>
</dbReference>
<dbReference type="Pfam" id="PF07776">
    <property type="entry name" value="zf-AD"/>
    <property type="match status" value="1"/>
</dbReference>
<feature type="binding site" evidence="6">
    <location>
        <position position="59"/>
    </location>
    <ligand>
        <name>Zn(2+)</name>
        <dbReference type="ChEBI" id="CHEBI:29105"/>
    </ligand>
</feature>
<evidence type="ECO:0000259" key="8">
    <source>
        <dbReference type="PROSITE" id="PS50157"/>
    </source>
</evidence>
<dbReference type="Pfam" id="PF00096">
    <property type="entry name" value="zf-C2H2"/>
    <property type="match status" value="5"/>
</dbReference>
<feature type="region of interest" description="Disordered" evidence="7">
    <location>
        <begin position="99"/>
        <end position="202"/>
    </location>
</feature>
<dbReference type="Gene3D" id="3.40.1800.20">
    <property type="match status" value="1"/>
</dbReference>